<evidence type="ECO:0000256" key="5">
    <source>
        <dbReference type="PIRSR" id="PIRSR602401-1"/>
    </source>
</evidence>
<dbReference type="PRINTS" id="PR00385">
    <property type="entry name" value="P450"/>
</dbReference>
<evidence type="ECO:0000256" key="4">
    <source>
        <dbReference type="ARBA" id="ARBA00023004"/>
    </source>
</evidence>
<dbReference type="PROSITE" id="PS00086">
    <property type="entry name" value="CYTOCHROME_P450"/>
    <property type="match status" value="1"/>
</dbReference>
<dbReference type="EMBL" id="SPLM01000073">
    <property type="protein sequence ID" value="TMW62719.1"/>
    <property type="molecule type" value="Genomic_DNA"/>
</dbReference>
<name>A0A8K1CGP8_PYTOL</name>
<keyword evidence="4 5" id="KW-0408">Iron</keyword>
<dbReference type="GO" id="GO:0020037">
    <property type="term" value="F:heme binding"/>
    <property type="evidence" value="ECO:0007669"/>
    <property type="project" value="InterPro"/>
</dbReference>
<dbReference type="Gene3D" id="1.10.630.10">
    <property type="entry name" value="Cytochrome P450"/>
    <property type="match status" value="1"/>
</dbReference>
<sequence length="528" mass="59714">MVLQALFQQGRLALQELDTTQLAVGLLVSFVLYKALLKRDRGSGKYKKPYRPKATLPFFQNTLAAVTRADDNHDWMLELCKESGGKPVLVKLLGQPPIVIISDPELVEDVQKTQFEIFPKGEMQCEILGSVIGEGIIAVDGAKWVHQRKTASHLFTTRSLRDSMTATMRKYTTVLLRILDRARADGKSIDMFKLMNRFTMEAFSEIGFGIEMNCLEAEEEHPFQSAFDSAQRTIILRFLLPGFVWKLQSFLGIGAEGQFKKDMKVIDDTVLDIIAKSFQRRQESGAKENRVDLVSLFLDHFETSPDNQGKEFDPRYLRDIVVTFLIAGRDTTAQALSWFFVNLTKHPHVAEKIRDELKNVLPELYEGKIDSPSMEQAHQLTYLEAALKESMRIRPSIPMTIKSAAEDAVLCDGTFIEKGSRVSMPIFAMGRMTQLWGPDADEFNPERWIDPTTGKLIQVSPYKYLAFNAGPRTCMGMNLALLEMKIVAASVMSRFEIEVVKPNEVTYDFSVTFPIRGELQVNVTNVTK</sequence>
<comment type="caution">
    <text evidence="7">The sequence shown here is derived from an EMBL/GenBank/DDBJ whole genome shotgun (WGS) entry which is preliminary data.</text>
</comment>
<keyword evidence="8" id="KW-1185">Reference proteome</keyword>
<feature type="binding site" description="axial binding residue" evidence="5">
    <location>
        <position position="474"/>
    </location>
    <ligand>
        <name>heme</name>
        <dbReference type="ChEBI" id="CHEBI:30413"/>
    </ligand>
    <ligandPart>
        <name>Fe</name>
        <dbReference type="ChEBI" id="CHEBI:18248"/>
    </ligandPart>
</feature>
<dbReference type="InterPro" id="IPR001128">
    <property type="entry name" value="Cyt_P450"/>
</dbReference>
<keyword evidence="6" id="KW-0503">Monooxygenase</keyword>
<proteinExistence type="inferred from homology"/>
<evidence type="ECO:0000313" key="8">
    <source>
        <dbReference type="Proteomes" id="UP000794436"/>
    </source>
</evidence>
<dbReference type="OrthoDB" id="1470350at2759"/>
<dbReference type="AlphaFoldDB" id="A0A8K1CGP8"/>
<dbReference type="Proteomes" id="UP000794436">
    <property type="component" value="Unassembled WGS sequence"/>
</dbReference>
<dbReference type="SUPFAM" id="SSF48264">
    <property type="entry name" value="Cytochrome P450"/>
    <property type="match status" value="1"/>
</dbReference>
<dbReference type="PANTHER" id="PTHR24296">
    <property type="entry name" value="CYTOCHROME P450"/>
    <property type="match status" value="1"/>
</dbReference>
<dbReference type="PRINTS" id="PR00463">
    <property type="entry name" value="EP450I"/>
</dbReference>
<evidence type="ECO:0000256" key="6">
    <source>
        <dbReference type="RuleBase" id="RU000461"/>
    </source>
</evidence>
<dbReference type="GO" id="GO:0006629">
    <property type="term" value="P:lipid metabolic process"/>
    <property type="evidence" value="ECO:0007669"/>
    <property type="project" value="UniProtKB-ARBA"/>
</dbReference>
<comment type="cofactor">
    <cofactor evidence="5">
        <name>heme</name>
        <dbReference type="ChEBI" id="CHEBI:30413"/>
    </cofactor>
</comment>
<dbReference type="InterPro" id="IPR017972">
    <property type="entry name" value="Cyt_P450_CS"/>
</dbReference>
<dbReference type="GO" id="GO:0016705">
    <property type="term" value="F:oxidoreductase activity, acting on paired donors, with incorporation or reduction of molecular oxygen"/>
    <property type="evidence" value="ECO:0007669"/>
    <property type="project" value="InterPro"/>
</dbReference>
<dbReference type="GO" id="GO:0005506">
    <property type="term" value="F:iron ion binding"/>
    <property type="evidence" value="ECO:0007669"/>
    <property type="project" value="InterPro"/>
</dbReference>
<evidence type="ECO:0000256" key="1">
    <source>
        <dbReference type="ARBA" id="ARBA00010617"/>
    </source>
</evidence>
<protein>
    <recommendedName>
        <fullName evidence="9">Cytochrome P450</fullName>
    </recommendedName>
</protein>
<keyword evidence="3 6" id="KW-0560">Oxidoreductase</keyword>
<evidence type="ECO:0000256" key="3">
    <source>
        <dbReference type="ARBA" id="ARBA00023002"/>
    </source>
</evidence>
<keyword evidence="5 6" id="KW-0349">Heme</keyword>
<reference evidence="7" key="1">
    <citation type="submission" date="2019-03" db="EMBL/GenBank/DDBJ databases">
        <title>Long read genome sequence of the mycoparasitic Pythium oligandrum ATCC 38472 isolated from sugarbeet rhizosphere.</title>
        <authorList>
            <person name="Gaulin E."/>
        </authorList>
    </citation>
    <scope>NUCLEOTIDE SEQUENCE</scope>
    <source>
        <strain evidence="7">ATCC 38472_TT</strain>
    </source>
</reference>
<evidence type="ECO:0008006" key="9">
    <source>
        <dbReference type="Google" id="ProtNLM"/>
    </source>
</evidence>
<dbReference type="CDD" id="cd11064">
    <property type="entry name" value="CYP86A"/>
    <property type="match status" value="1"/>
</dbReference>
<dbReference type="GO" id="GO:0004497">
    <property type="term" value="F:monooxygenase activity"/>
    <property type="evidence" value="ECO:0007669"/>
    <property type="project" value="UniProtKB-KW"/>
</dbReference>
<comment type="similarity">
    <text evidence="1 6">Belongs to the cytochrome P450 family.</text>
</comment>
<dbReference type="InterPro" id="IPR002401">
    <property type="entry name" value="Cyt_P450_E_grp-I"/>
</dbReference>
<accession>A0A8K1CGP8</accession>
<gene>
    <name evidence="7" type="ORF">Poli38472_005337</name>
</gene>
<evidence type="ECO:0000313" key="7">
    <source>
        <dbReference type="EMBL" id="TMW62719.1"/>
    </source>
</evidence>
<evidence type="ECO:0000256" key="2">
    <source>
        <dbReference type="ARBA" id="ARBA00022723"/>
    </source>
</evidence>
<organism evidence="7 8">
    <name type="scientific">Pythium oligandrum</name>
    <name type="common">Mycoparasitic fungus</name>
    <dbReference type="NCBI Taxonomy" id="41045"/>
    <lineage>
        <taxon>Eukaryota</taxon>
        <taxon>Sar</taxon>
        <taxon>Stramenopiles</taxon>
        <taxon>Oomycota</taxon>
        <taxon>Peronosporomycetes</taxon>
        <taxon>Pythiales</taxon>
        <taxon>Pythiaceae</taxon>
        <taxon>Pythium</taxon>
    </lineage>
</organism>
<dbReference type="InterPro" id="IPR036396">
    <property type="entry name" value="Cyt_P450_sf"/>
</dbReference>
<dbReference type="Pfam" id="PF00067">
    <property type="entry name" value="p450"/>
    <property type="match status" value="1"/>
</dbReference>
<keyword evidence="2 5" id="KW-0479">Metal-binding</keyword>